<proteinExistence type="predicted"/>
<gene>
    <name evidence="1" type="ORF">NA57DRAFT_80952</name>
</gene>
<dbReference type="SUPFAM" id="SSF48452">
    <property type="entry name" value="TPR-like"/>
    <property type="match status" value="1"/>
</dbReference>
<protein>
    <submittedName>
        <fullName evidence="1">Uncharacterized protein</fullName>
    </submittedName>
</protein>
<reference evidence="1" key="1">
    <citation type="journal article" date="2020" name="Stud. Mycol.">
        <title>101 Dothideomycetes genomes: a test case for predicting lifestyles and emergence of pathogens.</title>
        <authorList>
            <person name="Haridas S."/>
            <person name="Albert R."/>
            <person name="Binder M."/>
            <person name="Bloem J."/>
            <person name="Labutti K."/>
            <person name="Salamov A."/>
            <person name="Andreopoulos B."/>
            <person name="Baker S."/>
            <person name="Barry K."/>
            <person name="Bills G."/>
            <person name="Bluhm B."/>
            <person name="Cannon C."/>
            <person name="Castanera R."/>
            <person name="Culley D."/>
            <person name="Daum C."/>
            <person name="Ezra D."/>
            <person name="Gonzalez J."/>
            <person name="Henrissat B."/>
            <person name="Kuo A."/>
            <person name="Liang C."/>
            <person name="Lipzen A."/>
            <person name="Lutzoni F."/>
            <person name="Magnuson J."/>
            <person name="Mondo S."/>
            <person name="Nolan M."/>
            <person name="Ohm R."/>
            <person name="Pangilinan J."/>
            <person name="Park H.-J."/>
            <person name="Ramirez L."/>
            <person name="Alfaro M."/>
            <person name="Sun H."/>
            <person name="Tritt A."/>
            <person name="Yoshinaga Y."/>
            <person name="Zwiers L.-H."/>
            <person name="Turgeon B."/>
            <person name="Goodwin S."/>
            <person name="Spatafora J."/>
            <person name="Crous P."/>
            <person name="Grigoriev I."/>
        </authorList>
    </citation>
    <scope>NUCLEOTIDE SEQUENCE</scope>
    <source>
        <strain evidence="1">CBS 133067</strain>
    </source>
</reference>
<organism evidence="1 2">
    <name type="scientific">Rhizodiscina lignyota</name>
    <dbReference type="NCBI Taxonomy" id="1504668"/>
    <lineage>
        <taxon>Eukaryota</taxon>
        <taxon>Fungi</taxon>
        <taxon>Dikarya</taxon>
        <taxon>Ascomycota</taxon>
        <taxon>Pezizomycotina</taxon>
        <taxon>Dothideomycetes</taxon>
        <taxon>Pleosporomycetidae</taxon>
        <taxon>Aulographales</taxon>
        <taxon>Rhizodiscinaceae</taxon>
        <taxon>Rhizodiscina</taxon>
    </lineage>
</organism>
<comment type="caution">
    <text evidence="1">The sequence shown here is derived from an EMBL/GenBank/DDBJ whole genome shotgun (WGS) entry which is preliminary data.</text>
</comment>
<dbReference type="EMBL" id="ML978136">
    <property type="protein sequence ID" value="KAF2093947.1"/>
    <property type="molecule type" value="Genomic_DNA"/>
</dbReference>
<dbReference type="InterPro" id="IPR011990">
    <property type="entry name" value="TPR-like_helical_dom_sf"/>
</dbReference>
<dbReference type="AlphaFoldDB" id="A0A9P4I8E9"/>
<dbReference type="OrthoDB" id="5314997at2759"/>
<evidence type="ECO:0000313" key="1">
    <source>
        <dbReference type="EMBL" id="KAF2093947.1"/>
    </source>
</evidence>
<accession>A0A9P4I8E9</accession>
<keyword evidence="2" id="KW-1185">Reference proteome</keyword>
<sequence>MESPTPSVSQAVDGLCQLDLEEQRDSTVPFRFLDLPSELRNAVYRVVLLELPRPQFNPEFTAHCTEWYPFWDHQDDSNDGEMNPHCAYLHSFPYAVFAVNRQVREEALDIINSAKHTWIILRSNLSGYASRLSAKGFPIAFTGPVNGIKHPLVTLELVLPEISPRYPFDSFAVPAHWMSQLVRAINVTDEKPGAILTVTFHELPGAKFSPAPLPDLVATFSNLYEMRQVKVAGVDNILKTNNPSWNERFPLGIAGFLSCGERLPSPGYVLEMLNRVRPHGRTLCNEGCWYQALEAYVDALALIRDYGTLHPDLFFRGSRAVQRDVAEQLALFASNAGLCMYKLGFLDTSIGFHELAIRALRNKKNWRAKVFFRRGITYAALDQHRRVAIDLLNAHRDGGQDDAVVRELQSVKTKLAELYPTARDPLKECKSEYRVFLLSQGVKCSPADPLGINPSFEYPYDYDS</sequence>
<evidence type="ECO:0000313" key="2">
    <source>
        <dbReference type="Proteomes" id="UP000799772"/>
    </source>
</evidence>
<name>A0A9P4I8E9_9PEZI</name>
<dbReference type="Gene3D" id="1.25.40.10">
    <property type="entry name" value="Tetratricopeptide repeat domain"/>
    <property type="match status" value="1"/>
</dbReference>
<dbReference type="Proteomes" id="UP000799772">
    <property type="component" value="Unassembled WGS sequence"/>
</dbReference>